<organism evidence="9 10">
    <name type="scientific">Polaribacter cellanae</name>
    <dbReference type="NCBI Taxonomy" id="2818493"/>
    <lineage>
        <taxon>Bacteria</taxon>
        <taxon>Pseudomonadati</taxon>
        <taxon>Bacteroidota</taxon>
        <taxon>Flavobacteriia</taxon>
        <taxon>Flavobacteriales</taxon>
        <taxon>Flavobacteriaceae</taxon>
    </lineage>
</organism>
<keyword evidence="10" id="KW-1185">Reference proteome</keyword>
<dbReference type="AlphaFoldDB" id="A0A975CQ71"/>
<sequence length="417" mass="47604">MSKTPIRVVELFAGVGGFRIALEDYPKKKSSDFEVVWSNQFEPRTKKQHANIVYKNRFLDANHSEENFENIVSSGICNIPKHDLLVGGFPCQDFSIANRTANKGLDGKKGKLWWSIETFLKQLKNDAPDYLLLENVDRLLLSPSFQRGRDFAVILTSLNNLGYAVEWRVINAADYGFPQRRRRVFILGYRKGTALYKKLKNTNPKDWLIQEGITAKAFPVTSTDSAISGIIPNSTEKIMNSFSNKNNRFKKVGLIINGMYYTQNIKPKYDGKKTTLGDVLLDKKLIPESFYIKEEDIPKWKICKGAKSIHRISKYTGKPYIYREGNVPFPDKLDKPARTMLTREGGTYIAREKHVIKVNGRYRRLHPIELERLNGFPDDFTKCDGITDIQRAFFMGNALVIGIIEKLGKELSKAVSC</sequence>
<evidence type="ECO:0000256" key="3">
    <source>
        <dbReference type="ARBA" id="ARBA00022691"/>
    </source>
</evidence>
<comment type="catalytic activity">
    <reaction evidence="5 8">
        <text>a 2'-deoxycytidine in DNA + S-adenosyl-L-methionine = a 5-methyl-2'-deoxycytidine in DNA + S-adenosyl-L-homocysteine + H(+)</text>
        <dbReference type="Rhea" id="RHEA:13681"/>
        <dbReference type="Rhea" id="RHEA-COMP:11369"/>
        <dbReference type="Rhea" id="RHEA-COMP:11370"/>
        <dbReference type="ChEBI" id="CHEBI:15378"/>
        <dbReference type="ChEBI" id="CHEBI:57856"/>
        <dbReference type="ChEBI" id="CHEBI:59789"/>
        <dbReference type="ChEBI" id="CHEBI:85452"/>
        <dbReference type="ChEBI" id="CHEBI:85454"/>
        <dbReference type="EC" id="2.1.1.37"/>
    </reaction>
</comment>
<proteinExistence type="inferred from homology"/>
<dbReference type="Gene3D" id="3.90.120.10">
    <property type="entry name" value="DNA Methylase, subunit A, domain 2"/>
    <property type="match status" value="1"/>
</dbReference>
<dbReference type="PROSITE" id="PS00094">
    <property type="entry name" value="C5_MTASE_1"/>
    <property type="match status" value="1"/>
</dbReference>
<dbReference type="GO" id="GO:0003886">
    <property type="term" value="F:DNA (cytosine-5-)-methyltransferase activity"/>
    <property type="evidence" value="ECO:0007669"/>
    <property type="project" value="UniProtKB-EC"/>
</dbReference>
<dbReference type="PROSITE" id="PS51679">
    <property type="entry name" value="SAM_MT_C5"/>
    <property type="match status" value="1"/>
</dbReference>
<dbReference type="InterPro" id="IPR029063">
    <property type="entry name" value="SAM-dependent_MTases_sf"/>
</dbReference>
<feature type="active site" evidence="6">
    <location>
        <position position="91"/>
    </location>
</feature>
<comment type="similarity">
    <text evidence="6 7">Belongs to the class I-like SAM-binding methyltransferase superfamily. C5-methyltransferase family.</text>
</comment>
<dbReference type="PANTHER" id="PTHR46098:SF1">
    <property type="entry name" value="TRNA (CYTOSINE(38)-C(5))-METHYLTRANSFERASE"/>
    <property type="match status" value="1"/>
</dbReference>
<evidence type="ECO:0000256" key="1">
    <source>
        <dbReference type="ARBA" id="ARBA00022603"/>
    </source>
</evidence>
<dbReference type="REBASE" id="494941">
    <property type="entry name" value="M.PspSM13ORF3310P"/>
</dbReference>
<dbReference type="GO" id="GO:0009307">
    <property type="term" value="P:DNA restriction-modification system"/>
    <property type="evidence" value="ECO:0007669"/>
    <property type="project" value="UniProtKB-KW"/>
</dbReference>
<keyword evidence="3 6" id="KW-0949">S-adenosyl-L-methionine</keyword>
<evidence type="ECO:0000256" key="6">
    <source>
        <dbReference type="PROSITE-ProRule" id="PRU01016"/>
    </source>
</evidence>
<dbReference type="InterPro" id="IPR018117">
    <property type="entry name" value="C5_DNA_meth_AS"/>
</dbReference>
<dbReference type="KEGG" id="pcea:J3359_03310"/>
<evidence type="ECO:0000313" key="10">
    <source>
        <dbReference type="Proteomes" id="UP000663920"/>
    </source>
</evidence>
<dbReference type="PANTHER" id="PTHR46098">
    <property type="entry name" value="TRNA (CYTOSINE(38)-C(5))-METHYLTRANSFERASE"/>
    <property type="match status" value="1"/>
</dbReference>
<keyword evidence="4" id="KW-0680">Restriction system</keyword>
<evidence type="ECO:0000256" key="4">
    <source>
        <dbReference type="ARBA" id="ARBA00022747"/>
    </source>
</evidence>
<name>A0A975CQ71_9FLAO</name>
<dbReference type="NCBIfam" id="TIGR00675">
    <property type="entry name" value="dcm"/>
    <property type="match status" value="1"/>
</dbReference>
<evidence type="ECO:0000256" key="8">
    <source>
        <dbReference type="RuleBase" id="RU000417"/>
    </source>
</evidence>
<evidence type="ECO:0000313" key="9">
    <source>
        <dbReference type="EMBL" id="QTE23320.1"/>
    </source>
</evidence>
<dbReference type="SUPFAM" id="SSF53335">
    <property type="entry name" value="S-adenosyl-L-methionine-dependent methyltransferases"/>
    <property type="match status" value="1"/>
</dbReference>
<keyword evidence="2 6" id="KW-0808">Transferase</keyword>
<dbReference type="RefSeq" id="WP_208079331.1">
    <property type="nucleotide sequence ID" value="NZ_CP071869.1"/>
</dbReference>
<dbReference type="InterPro" id="IPR001525">
    <property type="entry name" value="C5_MeTfrase"/>
</dbReference>
<gene>
    <name evidence="9" type="primary">dcm</name>
    <name evidence="9" type="ORF">J3359_03310</name>
</gene>
<dbReference type="EC" id="2.1.1.37" evidence="8"/>
<evidence type="ECO:0000256" key="7">
    <source>
        <dbReference type="RuleBase" id="RU000416"/>
    </source>
</evidence>
<dbReference type="EMBL" id="CP071869">
    <property type="protein sequence ID" value="QTE23320.1"/>
    <property type="molecule type" value="Genomic_DNA"/>
</dbReference>
<evidence type="ECO:0000256" key="5">
    <source>
        <dbReference type="ARBA" id="ARBA00047422"/>
    </source>
</evidence>
<protein>
    <recommendedName>
        <fullName evidence="8">Cytosine-specific methyltransferase</fullName>
        <ecNumber evidence="8">2.1.1.37</ecNumber>
    </recommendedName>
</protein>
<dbReference type="PRINTS" id="PR00105">
    <property type="entry name" value="C5METTRFRASE"/>
</dbReference>
<dbReference type="InterPro" id="IPR050750">
    <property type="entry name" value="C5-MTase"/>
</dbReference>
<evidence type="ECO:0000256" key="2">
    <source>
        <dbReference type="ARBA" id="ARBA00022679"/>
    </source>
</evidence>
<keyword evidence="1 6" id="KW-0489">Methyltransferase</keyword>
<dbReference type="Pfam" id="PF00145">
    <property type="entry name" value="DNA_methylase"/>
    <property type="match status" value="1"/>
</dbReference>
<reference evidence="9 10" key="1">
    <citation type="submission" date="2021-03" db="EMBL/GenBank/DDBJ databases">
        <title>Complete genome of Polaribacter_sp.SM13.</title>
        <authorList>
            <person name="Jeong S.W."/>
            <person name="Bae J.W."/>
        </authorList>
    </citation>
    <scope>NUCLEOTIDE SEQUENCE [LARGE SCALE GENOMIC DNA]</scope>
    <source>
        <strain evidence="9 10">SM13</strain>
    </source>
</reference>
<dbReference type="GO" id="GO:0032259">
    <property type="term" value="P:methylation"/>
    <property type="evidence" value="ECO:0007669"/>
    <property type="project" value="UniProtKB-KW"/>
</dbReference>
<accession>A0A975CQ71</accession>
<dbReference type="Proteomes" id="UP000663920">
    <property type="component" value="Chromosome"/>
</dbReference>
<dbReference type="Gene3D" id="3.40.50.150">
    <property type="entry name" value="Vaccinia Virus protein VP39"/>
    <property type="match status" value="2"/>
</dbReference>